<dbReference type="KEGG" id="paek:D3873_07400"/>
<proteinExistence type="predicted"/>
<protein>
    <recommendedName>
        <fullName evidence="3">Post-transcriptional regulator</fullName>
    </recommendedName>
</protein>
<evidence type="ECO:0000313" key="1">
    <source>
        <dbReference type="EMBL" id="AYC29725.1"/>
    </source>
</evidence>
<reference evidence="2" key="1">
    <citation type="submission" date="2018-09" db="EMBL/GenBank/DDBJ databases">
        <authorList>
            <person name="Zhu H."/>
        </authorList>
    </citation>
    <scope>NUCLEOTIDE SEQUENCE [LARGE SCALE GENOMIC DNA]</scope>
    <source>
        <strain evidence="2">K2R23-3</strain>
    </source>
</reference>
<dbReference type="Pfam" id="PF13797">
    <property type="entry name" value="Post_transc_reg"/>
    <property type="match status" value="1"/>
</dbReference>
<accession>A0A385YSC4</accession>
<sequence>MSSYEAEIYENVLPALESKKQEFHLYQYTTVSEKDIWNYLVKKKWRKKNLADMRLYEIVNDIMETSPAAYMTHTQIEEFRTANWFSELNKEELDVLLQSSKSQEDQEEENGKSI</sequence>
<name>A0A385YSC4_9BACL</name>
<keyword evidence="2" id="KW-1185">Reference proteome</keyword>
<evidence type="ECO:0000313" key="2">
    <source>
        <dbReference type="Proteomes" id="UP000265725"/>
    </source>
</evidence>
<organism evidence="1 2">
    <name type="scientific">Paenisporosarcina cavernae</name>
    <dbReference type="NCBI Taxonomy" id="2320858"/>
    <lineage>
        <taxon>Bacteria</taxon>
        <taxon>Bacillati</taxon>
        <taxon>Bacillota</taxon>
        <taxon>Bacilli</taxon>
        <taxon>Bacillales</taxon>
        <taxon>Caryophanaceae</taxon>
        <taxon>Paenisporosarcina</taxon>
    </lineage>
</organism>
<gene>
    <name evidence="1" type="ORF">D3873_07400</name>
</gene>
<dbReference type="OrthoDB" id="2990595at2"/>
<dbReference type="EMBL" id="CP032418">
    <property type="protein sequence ID" value="AYC29725.1"/>
    <property type="molecule type" value="Genomic_DNA"/>
</dbReference>
<dbReference type="InterPro" id="IPR025716">
    <property type="entry name" value="Post-transcriptional_regulator"/>
</dbReference>
<dbReference type="AlphaFoldDB" id="A0A385YSC4"/>
<evidence type="ECO:0008006" key="3">
    <source>
        <dbReference type="Google" id="ProtNLM"/>
    </source>
</evidence>
<dbReference type="RefSeq" id="WP_119883463.1">
    <property type="nucleotide sequence ID" value="NZ_CP032418.1"/>
</dbReference>
<dbReference type="Proteomes" id="UP000265725">
    <property type="component" value="Chromosome"/>
</dbReference>